<reference evidence="1" key="2">
    <citation type="journal article" date="2021" name="PeerJ">
        <title>Extensive microbial diversity within the chicken gut microbiome revealed by metagenomics and culture.</title>
        <authorList>
            <person name="Gilroy R."/>
            <person name="Ravi A."/>
            <person name="Getino M."/>
            <person name="Pursley I."/>
            <person name="Horton D.L."/>
            <person name="Alikhan N.F."/>
            <person name="Baker D."/>
            <person name="Gharbi K."/>
            <person name="Hall N."/>
            <person name="Watson M."/>
            <person name="Adriaenssens E.M."/>
            <person name="Foster-Nyarko E."/>
            <person name="Jarju S."/>
            <person name="Secka A."/>
            <person name="Antonio M."/>
            <person name="Oren A."/>
            <person name="Chaudhuri R.R."/>
            <person name="La Ragione R."/>
            <person name="Hildebrand F."/>
            <person name="Pallen M.J."/>
        </authorList>
    </citation>
    <scope>NUCLEOTIDE SEQUENCE</scope>
    <source>
        <strain evidence="1">11159</strain>
    </source>
</reference>
<reference evidence="1" key="1">
    <citation type="submission" date="2020-10" db="EMBL/GenBank/DDBJ databases">
        <authorList>
            <person name="Gilroy R."/>
        </authorList>
    </citation>
    <scope>NUCLEOTIDE SEQUENCE</scope>
    <source>
        <strain evidence="1">11159</strain>
    </source>
</reference>
<comment type="caution">
    <text evidence="1">The sequence shown here is derived from an EMBL/GenBank/DDBJ whole genome shotgun (WGS) entry which is preliminary data.</text>
</comment>
<organism evidence="1 2">
    <name type="scientific">Candidatus Onthovivens merdipullorum</name>
    <dbReference type="NCBI Taxonomy" id="2840889"/>
    <lineage>
        <taxon>Bacteria</taxon>
        <taxon>Bacillati</taxon>
        <taxon>Bacillota</taxon>
        <taxon>Bacilli</taxon>
        <taxon>Bacillales</taxon>
        <taxon>Candidatus Onthovivens</taxon>
    </lineage>
</organism>
<dbReference type="AlphaFoldDB" id="A0A9D9DII0"/>
<dbReference type="InterPro" id="IPR010982">
    <property type="entry name" value="Lambda_DNA-bd_dom_sf"/>
</dbReference>
<dbReference type="Proteomes" id="UP000823613">
    <property type="component" value="Unassembled WGS sequence"/>
</dbReference>
<dbReference type="SUPFAM" id="SSF47413">
    <property type="entry name" value="lambda repressor-like DNA-binding domains"/>
    <property type="match status" value="1"/>
</dbReference>
<evidence type="ECO:0000313" key="1">
    <source>
        <dbReference type="EMBL" id="MBO8427111.1"/>
    </source>
</evidence>
<evidence type="ECO:0000313" key="2">
    <source>
        <dbReference type="Proteomes" id="UP000823613"/>
    </source>
</evidence>
<sequence length="129" mass="15348">MENLEEYINKHSANLEKRSDFTTYLYYLLDKYKIDNVTLYKKANISRQSYSLMISNKVNPSLNSLIKIIFTLKLTNHEAKYLLKKANYTLSSSSNYSLIIRYFIENKIYNLKSLNDSLIRYGYRSRTIE</sequence>
<name>A0A9D9DII0_9BACL</name>
<gene>
    <name evidence="1" type="ORF">IAC58_00925</name>
</gene>
<accession>A0A9D9DII0</accession>
<dbReference type="GO" id="GO:0003677">
    <property type="term" value="F:DNA binding"/>
    <property type="evidence" value="ECO:0007669"/>
    <property type="project" value="InterPro"/>
</dbReference>
<proteinExistence type="predicted"/>
<dbReference type="EMBL" id="JADIMY010000016">
    <property type="protein sequence ID" value="MBO8427111.1"/>
    <property type="molecule type" value="Genomic_DNA"/>
</dbReference>
<protein>
    <submittedName>
        <fullName evidence="1">Uncharacterized protein</fullName>
    </submittedName>
</protein>